<reference evidence="1 2" key="1">
    <citation type="submission" date="2017-02" db="EMBL/GenBank/DDBJ databases">
        <title>Comeplete genome sequence of Bacteriophage pVco-5, that infects Vibrio corallilyticus.</title>
        <authorList>
            <person name="Kim H.J."/>
            <person name="Park S.C."/>
        </authorList>
    </citation>
    <scope>NUCLEOTIDE SEQUENCE [LARGE SCALE GENOMIC DNA]</scope>
</reference>
<name>A0A1W6JUT8_9CAUD</name>
<dbReference type="EMBL" id="KY612839">
    <property type="protein sequence ID" value="ARM71017.1"/>
    <property type="molecule type" value="Genomic_DNA"/>
</dbReference>
<keyword evidence="2" id="KW-1185">Reference proteome</keyword>
<dbReference type="Proteomes" id="UP000225564">
    <property type="component" value="Segment"/>
</dbReference>
<sequence length="41" mass="5123">MTLIKLRKNRRNNYELVSDIYYYENNGYVGYYLYHPDNGIW</sequence>
<accession>A0A1W6JUT8</accession>
<organism evidence="1 2">
    <name type="scientific">Vibrio phage pVco-5</name>
    <dbReference type="NCBI Taxonomy" id="1965485"/>
    <lineage>
        <taxon>Viruses</taxon>
        <taxon>Duplodnaviria</taxon>
        <taxon>Heunggongvirae</taxon>
        <taxon>Uroviricota</taxon>
        <taxon>Caudoviricetes</taxon>
        <taxon>Schitoviridae</taxon>
        <taxon>Vicoquintavirus</taxon>
        <taxon>Vicoquintavirus Pvco5</taxon>
    </lineage>
</organism>
<evidence type="ECO:0000313" key="1">
    <source>
        <dbReference type="EMBL" id="ARM71017.1"/>
    </source>
</evidence>
<gene>
    <name evidence="1" type="ORF">pVco5_029</name>
</gene>
<proteinExistence type="predicted"/>
<evidence type="ECO:0000313" key="2">
    <source>
        <dbReference type="Proteomes" id="UP000225564"/>
    </source>
</evidence>
<protein>
    <submittedName>
        <fullName evidence="1">Uncharacterized protein</fullName>
    </submittedName>
</protein>